<name>A0A9E8HHP2_9ALTE</name>
<dbReference type="AlphaFoldDB" id="A0A9E8HHP2"/>
<dbReference type="Proteomes" id="UP001164472">
    <property type="component" value="Chromosome"/>
</dbReference>
<sequence length="165" mass="19334">MFDHRWKRLVTQGNTALKKRCNSDARDYYSQSITELDRLLKLFRKTACERVKTVDNCLAMVSMMVVSHHNMADLWQRYGVRISQTYYMEMVHQKLIDIVRDGRYPEELRSVALSELNRTYMALLSHYKTNELATEAALLVDQYSRIRGMFHLSGGVDRQASVLIH</sequence>
<evidence type="ECO:0000313" key="1">
    <source>
        <dbReference type="EMBL" id="UZW74387.1"/>
    </source>
</evidence>
<keyword evidence="2" id="KW-1185">Reference proteome</keyword>
<organism evidence="1 2">
    <name type="scientific">Alkalimarinus sediminis</name>
    <dbReference type="NCBI Taxonomy" id="1632866"/>
    <lineage>
        <taxon>Bacteria</taxon>
        <taxon>Pseudomonadati</taxon>
        <taxon>Pseudomonadota</taxon>
        <taxon>Gammaproteobacteria</taxon>
        <taxon>Alteromonadales</taxon>
        <taxon>Alteromonadaceae</taxon>
        <taxon>Alkalimarinus</taxon>
    </lineage>
</organism>
<proteinExistence type="predicted"/>
<gene>
    <name evidence="1" type="ORF">NNL22_15385</name>
</gene>
<dbReference type="KEGG" id="asem:NNL22_15385"/>
<reference evidence="1" key="1">
    <citation type="submission" date="2022-07" db="EMBL/GenBank/DDBJ databases">
        <title>Alkalimarinus sp. nov., isolated from gut of a Alitta virens.</title>
        <authorList>
            <person name="Yang A.I."/>
            <person name="Shin N.-R."/>
        </authorList>
    </citation>
    <scope>NUCLEOTIDE SEQUENCE</scope>
    <source>
        <strain evidence="1">FA028</strain>
    </source>
</reference>
<evidence type="ECO:0000313" key="2">
    <source>
        <dbReference type="Proteomes" id="UP001164472"/>
    </source>
</evidence>
<accession>A0A9E8HHP2</accession>
<protein>
    <submittedName>
        <fullName evidence="1">Uncharacterized protein</fullName>
    </submittedName>
</protein>
<dbReference type="RefSeq" id="WP_251812920.1">
    <property type="nucleotide sequence ID" value="NZ_CP101527.1"/>
</dbReference>
<dbReference type="EMBL" id="CP101527">
    <property type="protein sequence ID" value="UZW74387.1"/>
    <property type="molecule type" value="Genomic_DNA"/>
</dbReference>